<dbReference type="SUPFAM" id="SSF52047">
    <property type="entry name" value="RNI-like"/>
    <property type="match status" value="1"/>
</dbReference>
<evidence type="ECO:0000313" key="3">
    <source>
        <dbReference type="Proteomes" id="UP000195402"/>
    </source>
</evidence>
<dbReference type="EMBL" id="MVGT01002442">
    <property type="protein sequence ID" value="OVA07777.1"/>
    <property type="molecule type" value="Genomic_DNA"/>
</dbReference>
<dbReference type="Pfam" id="PF23622">
    <property type="entry name" value="LRR_At1g61320_AtMIF1"/>
    <property type="match status" value="1"/>
</dbReference>
<dbReference type="CDD" id="cd22160">
    <property type="entry name" value="F-box_AtFBL13-like"/>
    <property type="match status" value="1"/>
</dbReference>
<dbReference type="InterPro" id="IPR053781">
    <property type="entry name" value="F-box_AtFBL13-like"/>
</dbReference>
<dbReference type="Pfam" id="PF00646">
    <property type="entry name" value="F-box"/>
    <property type="match status" value="1"/>
</dbReference>
<dbReference type="InterPro" id="IPR032675">
    <property type="entry name" value="LRR_dom_sf"/>
</dbReference>
<sequence>MDLEEDKISELPDALLHHILSFLPTKSAVRTSILSKRWKYLWTSIPVLDFRKWRSGSSYVRKDERRLLETKKFSNFVDRMLSLPDIAINIHKFYLNCDKRDFFDASQVTTWISTVVTRKVEELILFIDFQHSSLLPPCFFTCESLTMLELDMYVMLDLPNSISFPRLKILRLKLIAFMDDNLTQQFFSSCPMLEELVMTWCTWIDMNVVSISAPALKYLLINNPNGHRFDSISKCVLKIYAPNLLSLNYNDRVAKDYVLHSFSSLVDAEINFKLESPVEEPEEIGYGTSKLFGGLSNVKLLKMSGETFKALSFADNLLTNQPTFCNLIHLEVTSKFPCTIDRTLLDFLRFSPNLESLVFAQGFDQCLSNNDDSWKLNLVPQCLLLHLKQVEIREFCGHPGELNMVKLLLKNARVLKSDVYDMYNKFAQIVF</sequence>
<evidence type="ECO:0000313" key="2">
    <source>
        <dbReference type="EMBL" id="OVA07777.1"/>
    </source>
</evidence>
<dbReference type="FunCoup" id="A0A200QBL7">
    <property type="interactions" value="3056"/>
</dbReference>
<proteinExistence type="predicted"/>
<protein>
    <submittedName>
        <fullName evidence="2">F-box domain</fullName>
    </submittedName>
</protein>
<dbReference type="OrthoDB" id="1298252at2759"/>
<dbReference type="PROSITE" id="PS50181">
    <property type="entry name" value="FBOX"/>
    <property type="match status" value="1"/>
</dbReference>
<organism evidence="2 3">
    <name type="scientific">Macleaya cordata</name>
    <name type="common">Five-seeded plume-poppy</name>
    <name type="synonym">Bocconia cordata</name>
    <dbReference type="NCBI Taxonomy" id="56857"/>
    <lineage>
        <taxon>Eukaryota</taxon>
        <taxon>Viridiplantae</taxon>
        <taxon>Streptophyta</taxon>
        <taxon>Embryophyta</taxon>
        <taxon>Tracheophyta</taxon>
        <taxon>Spermatophyta</taxon>
        <taxon>Magnoliopsida</taxon>
        <taxon>Ranunculales</taxon>
        <taxon>Papaveraceae</taxon>
        <taxon>Papaveroideae</taxon>
        <taxon>Macleaya</taxon>
    </lineage>
</organism>
<dbReference type="SUPFAM" id="SSF81383">
    <property type="entry name" value="F-box domain"/>
    <property type="match status" value="1"/>
</dbReference>
<comment type="caution">
    <text evidence="2">The sequence shown here is derived from an EMBL/GenBank/DDBJ whole genome shotgun (WGS) entry which is preliminary data.</text>
</comment>
<dbReference type="OMA" id="HINSWIC"/>
<dbReference type="Gene3D" id="3.80.10.10">
    <property type="entry name" value="Ribonuclease Inhibitor"/>
    <property type="match status" value="1"/>
</dbReference>
<dbReference type="InParanoid" id="A0A200QBL7"/>
<accession>A0A200QBL7</accession>
<dbReference type="STRING" id="56857.A0A200QBL7"/>
<dbReference type="Proteomes" id="UP000195402">
    <property type="component" value="Unassembled WGS sequence"/>
</dbReference>
<dbReference type="AlphaFoldDB" id="A0A200QBL7"/>
<reference evidence="2 3" key="1">
    <citation type="journal article" date="2017" name="Mol. Plant">
        <title>The Genome of Medicinal Plant Macleaya cordata Provides New Insights into Benzylisoquinoline Alkaloids Metabolism.</title>
        <authorList>
            <person name="Liu X."/>
            <person name="Liu Y."/>
            <person name="Huang P."/>
            <person name="Ma Y."/>
            <person name="Qing Z."/>
            <person name="Tang Q."/>
            <person name="Cao H."/>
            <person name="Cheng P."/>
            <person name="Zheng Y."/>
            <person name="Yuan Z."/>
            <person name="Zhou Y."/>
            <person name="Liu J."/>
            <person name="Tang Z."/>
            <person name="Zhuo Y."/>
            <person name="Zhang Y."/>
            <person name="Yu L."/>
            <person name="Huang J."/>
            <person name="Yang P."/>
            <person name="Peng Q."/>
            <person name="Zhang J."/>
            <person name="Jiang W."/>
            <person name="Zhang Z."/>
            <person name="Lin K."/>
            <person name="Ro D.K."/>
            <person name="Chen X."/>
            <person name="Xiong X."/>
            <person name="Shang Y."/>
            <person name="Huang S."/>
            <person name="Zeng J."/>
        </authorList>
    </citation>
    <scope>NUCLEOTIDE SEQUENCE [LARGE SCALE GENOMIC DNA]</scope>
    <source>
        <strain evidence="3">cv. BLH2017</strain>
        <tissue evidence="2">Root</tissue>
    </source>
</reference>
<gene>
    <name evidence="2" type="ORF">BVC80_8961g40</name>
</gene>
<dbReference type="InterPro" id="IPR036047">
    <property type="entry name" value="F-box-like_dom_sf"/>
</dbReference>
<dbReference type="InterPro" id="IPR050232">
    <property type="entry name" value="FBL13/AtMIF1-like"/>
</dbReference>
<keyword evidence="3" id="KW-1185">Reference proteome</keyword>
<dbReference type="SMART" id="SM00256">
    <property type="entry name" value="FBOX"/>
    <property type="match status" value="1"/>
</dbReference>
<dbReference type="PANTHER" id="PTHR31900:SF30">
    <property type="entry name" value="SUPERFAMILY PROTEIN, PUTATIVE-RELATED"/>
    <property type="match status" value="1"/>
</dbReference>
<dbReference type="InterPro" id="IPR055357">
    <property type="entry name" value="LRR_At1g61320_AtMIF1"/>
</dbReference>
<feature type="domain" description="F-box" evidence="1">
    <location>
        <begin position="5"/>
        <end position="56"/>
    </location>
</feature>
<dbReference type="PANTHER" id="PTHR31900">
    <property type="entry name" value="F-BOX/RNI SUPERFAMILY PROTEIN-RELATED"/>
    <property type="match status" value="1"/>
</dbReference>
<dbReference type="Gene3D" id="1.20.1280.50">
    <property type="match status" value="1"/>
</dbReference>
<evidence type="ECO:0000259" key="1">
    <source>
        <dbReference type="PROSITE" id="PS50181"/>
    </source>
</evidence>
<name>A0A200QBL7_MACCD</name>
<dbReference type="InterPro" id="IPR001810">
    <property type="entry name" value="F-box_dom"/>
</dbReference>